<keyword evidence="1" id="KW-0175">Coiled coil</keyword>
<dbReference type="Proteomes" id="UP000278475">
    <property type="component" value="Unassembled WGS sequence"/>
</dbReference>
<evidence type="ECO:0000256" key="1">
    <source>
        <dbReference type="SAM" id="Coils"/>
    </source>
</evidence>
<accession>A0A497ELT9</accession>
<protein>
    <recommendedName>
        <fullName evidence="4">CopG family transcriptional regulator</fullName>
    </recommendedName>
</protein>
<reference evidence="2 3" key="1">
    <citation type="submission" date="2018-06" db="EMBL/GenBank/DDBJ databases">
        <title>Extensive metabolic versatility and redundancy in microbially diverse, dynamic hydrothermal sediments.</title>
        <authorList>
            <person name="Dombrowski N."/>
            <person name="Teske A."/>
            <person name="Baker B.J."/>
        </authorList>
    </citation>
    <scope>NUCLEOTIDE SEQUENCE [LARGE SCALE GENOMIC DNA]</scope>
    <source>
        <strain evidence="2">B66_G16</strain>
    </source>
</reference>
<name>A0A497ELT9_9CREN</name>
<gene>
    <name evidence="2" type="ORF">DRJ31_07505</name>
</gene>
<evidence type="ECO:0008006" key="4">
    <source>
        <dbReference type="Google" id="ProtNLM"/>
    </source>
</evidence>
<evidence type="ECO:0000313" key="2">
    <source>
        <dbReference type="EMBL" id="RLE48341.1"/>
    </source>
</evidence>
<evidence type="ECO:0000313" key="3">
    <source>
        <dbReference type="Proteomes" id="UP000278475"/>
    </source>
</evidence>
<organism evidence="2 3">
    <name type="scientific">Thermoproteota archaeon</name>
    <dbReference type="NCBI Taxonomy" id="2056631"/>
    <lineage>
        <taxon>Archaea</taxon>
        <taxon>Thermoproteota</taxon>
    </lineage>
</organism>
<sequence>MSTVVSARIPKWVKEKLEKHGINISEVIKNKLLEEVEKLENNRLDASLEQLKTRFSHIDLKELAKIIDESRKEM</sequence>
<comment type="caution">
    <text evidence="2">The sequence shown here is derived from an EMBL/GenBank/DDBJ whole genome shotgun (WGS) entry which is preliminary data.</text>
</comment>
<dbReference type="AlphaFoldDB" id="A0A497ELT9"/>
<dbReference type="EMBL" id="QMQV01000081">
    <property type="protein sequence ID" value="RLE48341.1"/>
    <property type="molecule type" value="Genomic_DNA"/>
</dbReference>
<proteinExistence type="predicted"/>
<feature type="coiled-coil region" evidence="1">
    <location>
        <begin position="22"/>
        <end position="49"/>
    </location>
</feature>